<keyword evidence="2" id="KW-0812">Transmembrane</keyword>
<keyword evidence="6" id="KW-1185">Reference proteome</keyword>
<feature type="region of interest" description="Disordered" evidence="1">
    <location>
        <begin position="21"/>
        <end position="50"/>
    </location>
</feature>
<evidence type="ECO:0000313" key="6">
    <source>
        <dbReference type="Proteomes" id="UP000274922"/>
    </source>
</evidence>
<dbReference type="OrthoDB" id="2158948at2759"/>
<feature type="compositionally biased region" description="Polar residues" evidence="1">
    <location>
        <begin position="26"/>
        <end position="37"/>
    </location>
</feature>
<sequence>MTGFMAFRALRTAAPLTRQALRRSRVSSAPLSTSQSRAAAGGDSFKDPMSHMTETQKDAIRAEFREESQRAFSIAYAFIAGGALLAGLGVYMLRDAHRPGASASDPTKVPLSHVIYEQTATVEAAPEPALSPAPARRRFMTFSHISPMATDTPIAV</sequence>
<evidence type="ECO:0000256" key="2">
    <source>
        <dbReference type="SAM" id="Phobius"/>
    </source>
</evidence>
<keyword evidence="2" id="KW-0472">Membrane</keyword>
<evidence type="ECO:0000313" key="3">
    <source>
        <dbReference type="EMBL" id="RKO96235.1"/>
    </source>
</evidence>
<reference evidence="5 6" key="1">
    <citation type="journal article" date="2018" name="Nat. Microbiol.">
        <title>Leveraging single-cell genomics to expand the fungal tree of life.</title>
        <authorList>
            <person name="Ahrendt S.R."/>
            <person name="Quandt C.A."/>
            <person name="Ciobanu D."/>
            <person name="Clum A."/>
            <person name="Salamov A."/>
            <person name="Andreopoulos B."/>
            <person name="Cheng J.F."/>
            <person name="Woyke T."/>
            <person name="Pelin A."/>
            <person name="Henrissat B."/>
            <person name="Reynolds N.K."/>
            <person name="Benny G.L."/>
            <person name="Smith M.E."/>
            <person name="James T.Y."/>
            <person name="Grigoriev I.V."/>
        </authorList>
    </citation>
    <scope>NUCLEOTIDE SEQUENCE [LARGE SCALE GENOMIC DNA]</scope>
    <source>
        <strain evidence="5 6">ATCC 52028</strain>
    </source>
</reference>
<proteinExistence type="predicted"/>
<gene>
    <name evidence="3" type="ORF">CAUPRSCDRAFT_12071</name>
    <name evidence="4" type="ORF">CXG81DRAFT_18250</name>
</gene>
<dbReference type="Proteomes" id="UP000274922">
    <property type="component" value="Unassembled WGS sequence"/>
</dbReference>
<keyword evidence="2" id="KW-1133">Transmembrane helix</keyword>
<protein>
    <submittedName>
        <fullName evidence="3">Uncharacterized protein</fullName>
    </submittedName>
</protein>
<feature type="transmembrane region" description="Helical" evidence="2">
    <location>
        <begin position="74"/>
        <end position="93"/>
    </location>
</feature>
<dbReference type="Proteomes" id="UP000268535">
    <property type="component" value="Unassembled WGS sequence"/>
</dbReference>
<evidence type="ECO:0000313" key="4">
    <source>
        <dbReference type="EMBL" id="RKP02014.1"/>
    </source>
</evidence>
<name>A0A4P9WUS4_9FUNG</name>
<evidence type="ECO:0000313" key="5">
    <source>
        <dbReference type="Proteomes" id="UP000268535"/>
    </source>
</evidence>
<dbReference type="EMBL" id="ML014154">
    <property type="protein sequence ID" value="RKP02014.1"/>
    <property type="molecule type" value="Genomic_DNA"/>
</dbReference>
<accession>A0A4P9WUS4</accession>
<reference evidence="4" key="2">
    <citation type="submission" date="2018-04" db="EMBL/GenBank/DDBJ databases">
        <title>Leveraging single-cell genomics to expand the Fungal Tree of Life.</title>
        <authorList>
            <consortium name="DOE Joint Genome Institute"/>
            <person name="Ahrendt S.R."/>
            <person name="Quandt C.A."/>
            <person name="Ciobanu D."/>
            <person name="Clum A."/>
            <person name="Salamov A."/>
            <person name="Andreopoulos B."/>
            <person name="Cheng J.-F."/>
            <person name="Woyke T."/>
            <person name="Pelin A."/>
            <person name="Henrissat B."/>
            <person name="Benny G.L."/>
            <person name="Smith M.E."/>
            <person name="James T.Y."/>
            <person name="Grigoriev I.V."/>
        </authorList>
    </citation>
    <scope>NUCLEOTIDE SEQUENCE</scope>
    <source>
        <strain evidence="4">ATCC 52028</strain>
    </source>
</reference>
<dbReference type="EMBL" id="ML010187">
    <property type="protein sequence ID" value="RKO96235.1"/>
    <property type="molecule type" value="Genomic_DNA"/>
</dbReference>
<dbReference type="AlphaFoldDB" id="A0A4P9WUS4"/>
<organism evidence="3 5">
    <name type="scientific">Caulochytrium protostelioides</name>
    <dbReference type="NCBI Taxonomy" id="1555241"/>
    <lineage>
        <taxon>Eukaryota</taxon>
        <taxon>Fungi</taxon>
        <taxon>Fungi incertae sedis</taxon>
        <taxon>Chytridiomycota</taxon>
        <taxon>Chytridiomycota incertae sedis</taxon>
        <taxon>Chytridiomycetes</taxon>
        <taxon>Caulochytriales</taxon>
        <taxon>Caulochytriaceae</taxon>
        <taxon>Caulochytrium</taxon>
    </lineage>
</organism>
<evidence type="ECO:0000256" key="1">
    <source>
        <dbReference type="SAM" id="MobiDB-lite"/>
    </source>
</evidence>
<reference evidence="3" key="3">
    <citation type="submission" date="2018-08" db="EMBL/GenBank/DDBJ databases">
        <title>Leveraging single-cell genomics to expand the Fungal Tree of Life.</title>
        <authorList>
            <consortium name="DOE Joint Genome Institute"/>
            <person name="Ahrendt S.R."/>
            <person name="Quandt C.A."/>
            <person name="Ciobanu D."/>
            <person name="Clum A."/>
            <person name="Salamov A."/>
            <person name="Andreopoulos B."/>
            <person name="Cheng J.-F."/>
            <person name="Woyke T."/>
            <person name="Pelin A."/>
            <person name="Henrissat B."/>
            <person name="Reynolds N."/>
            <person name="Benny G.L."/>
            <person name="Smith M.E."/>
            <person name="James T.Y."/>
            <person name="Grigoriev I.V."/>
        </authorList>
    </citation>
    <scope>NUCLEOTIDE SEQUENCE</scope>
    <source>
        <strain evidence="3">ATCC 52028</strain>
    </source>
</reference>